<reference evidence="5 6" key="1">
    <citation type="submission" date="2018-08" db="EMBL/GenBank/DDBJ databases">
        <title>A genome reference for cultivated species of the human gut microbiota.</title>
        <authorList>
            <person name="Zou Y."/>
            <person name="Xue W."/>
            <person name="Luo G."/>
        </authorList>
    </citation>
    <scope>NUCLEOTIDE SEQUENCE [LARGE SCALE GENOMIC DNA]</scope>
    <source>
        <strain evidence="4 5">TF05-11AC</strain>
        <strain evidence="3 6">TM09-12</strain>
    </source>
</reference>
<dbReference type="RefSeq" id="WP_117630831.1">
    <property type="nucleotide sequence ID" value="NZ_QRQF01000004.1"/>
</dbReference>
<feature type="domain" description="Peptidase M56" evidence="2">
    <location>
        <begin position="4"/>
        <end position="281"/>
    </location>
</feature>
<dbReference type="PANTHER" id="PTHR34978">
    <property type="entry name" value="POSSIBLE SENSOR-TRANSDUCER PROTEIN BLAR"/>
    <property type="match status" value="1"/>
</dbReference>
<evidence type="ECO:0000313" key="6">
    <source>
        <dbReference type="Proteomes" id="UP000263014"/>
    </source>
</evidence>
<dbReference type="EMBL" id="QSON01000002">
    <property type="protein sequence ID" value="RGJ06729.1"/>
    <property type="molecule type" value="Genomic_DNA"/>
</dbReference>
<dbReference type="InterPro" id="IPR008756">
    <property type="entry name" value="Peptidase_M56"/>
</dbReference>
<proteinExistence type="predicted"/>
<dbReference type="PANTHER" id="PTHR34978:SF3">
    <property type="entry name" value="SLR0241 PROTEIN"/>
    <property type="match status" value="1"/>
</dbReference>
<evidence type="ECO:0000259" key="2">
    <source>
        <dbReference type="Pfam" id="PF05569"/>
    </source>
</evidence>
<dbReference type="EMBL" id="QSSQ01000001">
    <property type="protein sequence ID" value="RGM08975.1"/>
    <property type="molecule type" value="Genomic_DNA"/>
</dbReference>
<gene>
    <name evidence="4" type="ORF">DXC39_03210</name>
    <name evidence="3" type="ORF">DXD79_05430</name>
</gene>
<comment type="caution">
    <text evidence="3">The sequence shown here is derived from an EMBL/GenBank/DDBJ whole genome shotgun (WGS) entry which is preliminary data.</text>
</comment>
<dbReference type="CDD" id="cd07341">
    <property type="entry name" value="M56_BlaR1_MecR1_like"/>
    <property type="match status" value="1"/>
</dbReference>
<keyword evidence="1" id="KW-1133">Transmembrane helix</keyword>
<feature type="transmembrane region" description="Helical" evidence="1">
    <location>
        <begin position="6"/>
        <end position="25"/>
    </location>
</feature>
<feature type="transmembrane region" description="Helical" evidence="1">
    <location>
        <begin position="155"/>
        <end position="176"/>
    </location>
</feature>
<keyword evidence="1" id="KW-0812">Transmembrane</keyword>
<protein>
    <submittedName>
        <fullName evidence="3">Peptidase M56</fullName>
    </submittedName>
</protein>
<sequence length="434" mass="49775">MNIIFTMCFTGSILFLLYLIAVRIFKNSLSNRWKYIILKLVLFFFLTPLGFLKLILHHAPTQTDFKLAGNIPIMVSTPHSTYTNSAYQINLTIVLIWIVMAIAAFVWQQLKYFRFKKLIQLSMTEITDLDIIDYVDHYRQTVRIKRKVRLYQSNCISPFTAGILSPLIVLPANLSSEKQRLILKHELTHIRRCDTLFLFLRHLVTCIYWFNPLVYLLELQLNKTVEASCDEIVTLGMNQKDRRNYASLIIDMAANDVQYRTTYASSFSNSSNGLKERMDLIMIPDKQKKHGKRLSVLLASCMVLCSSFTAFAYQSPTELDMVCNSSNNPLLNIRSSDTIVFQSGDFKLTNSSSPILYDYQFTDTDGNIYKIDTSDRSEYAACNHDYVEGTISKHSKKSNGGCITKYYDAQRCSKCGKIILGSLIDTETHEVCPH</sequence>
<evidence type="ECO:0000313" key="3">
    <source>
        <dbReference type="EMBL" id="RGJ06729.1"/>
    </source>
</evidence>
<feature type="transmembrane region" description="Helical" evidence="1">
    <location>
        <begin position="87"/>
        <end position="107"/>
    </location>
</feature>
<dbReference type="Proteomes" id="UP000261257">
    <property type="component" value="Unassembled WGS sequence"/>
</dbReference>
<name>A0A374PC08_9FIRM</name>
<evidence type="ECO:0000313" key="5">
    <source>
        <dbReference type="Proteomes" id="UP000261257"/>
    </source>
</evidence>
<feature type="transmembrane region" description="Helical" evidence="1">
    <location>
        <begin position="196"/>
        <end position="217"/>
    </location>
</feature>
<feature type="transmembrane region" description="Helical" evidence="1">
    <location>
        <begin position="37"/>
        <end position="56"/>
    </location>
</feature>
<organism evidence="3 6">
    <name type="scientific">Hungatella hathewayi</name>
    <dbReference type="NCBI Taxonomy" id="154046"/>
    <lineage>
        <taxon>Bacteria</taxon>
        <taxon>Bacillati</taxon>
        <taxon>Bacillota</taxon>
        <taxon>Clostridia</taxon>
        <taxon>Lachnospirales</taxon>
        <taxon>Lachnospiraceae</taxon>
        <taxon>Hungatella</taxon>
    </lineage>
</organism>
<dbReference type="InterPro" id="IPR052173">
    <property type="entry name" value="Beta-lactam_resp_regulator"/>
</dbReference>
<accession>A0A374PC08</accession>
<evidence type="ECO:0000256" key="1">
    <source>
        <dbReference type="SAM" id="Phobius"/>
    </source>
</evidence>
<dbReference type="Pfam" id="PF05569">
    <property type="entry name" value="Peptidase_M56"/>
    <property type="match status" value="1"/>
</dbReference>
<evidence type="ECO:0000313" key="4">
    <source>
        <dbReference type="EMBL" id="RGM08975.1"/>
    </source>
</evidence>
<feature type="transmembrane region" description="Helical" evidence="1">
    <location>
        <begin position="294"/>
        <end position="313"/>
    </location>
</feature>
<dbReference type="Proteomes" id="UP000263014">
    <property type="component" value="Unassembled WGS sequence"/>
</dbReference>
<dbReference type="AlphaFoldDB" id="A0A374PC08"/>
<keyword evidence="1" id="KW-0472">Membrane</keyword>